<organism evidence="1 2">
    <name type="scientific">Rhizobium helianthi</name>
    <dbReference type="NCBI Taxonomy" id="1132695"/>
    <lineage>
        <taxon>Bacteria</taxon>
        <taxon>Pseudomonadati</taxon>
        <taxon>Pseudomonadota</taxon>
        <taxon>Alphaproteobacteria</taxon>
        <taxon>Hyphomicrobiales</taxon>
        <taxon>Rhizobiaceae</taxon>
        <taxon>Rhizobium/Agrobacterium group</taxon>
        <taxon>Rhizobium</taxon>
    </lineage>
</organism>
<name>A0ABW4MAF1_9HYPH</name>
<evidence type="ECO:0000313" key="2">
    <source>
        <dbReference type="Proteomes" id="UP001597322"/>
    </source>
</evidence>
<dbReference type="Proteomes" id="UP001597322">
    <property type="component" value="Unassembled WGS sequence"/>
</dbReference>
<accession>A0ABW4MAF1</accession>
<dbReference type="PROSITE" id="PS51257">
    <property type="entry name" value="PROKAR_LIPOPROTEIN"/>
    <property type="match status" value="1"/>
</dbReference>
<proteinExistence type="predicted"/>
<dbReference type="Pfam" id="PF17038">
    <property type="entry name" value="CBP_BcsN"/>
    <property type="match status" value="1"/>
</dbReference>
<comment type="caution">
    <text evidence="1">The sequence shown here is derived from an EMBL/GenBank/DDBJ whole genome shotgun (WGS) entry which is preliminary data.</text>
</comment>
<gene>
    <name evidence="1" type="primary">bcsN</name>
    <name evidence="1" type="ORF">ACFSE1_18580</name>
</gene>
<evidence type="ECO:0000313" key="1">
    <source>
        <dbReference type="EMBL" id="MFD1747480.1"/>
    </source>
</evidence>
<reference evidence="2" key="1">
    <citation type="journal article" date="2019" name="Int. J. Syst. Evol. Microbiol.">
        <title>The Global Catalogue of Microorganisms (GCM) 10K type strain sequencing project: providing services to taxonomists for standard genome sequencing and annotation.</title>
        <authorList>
            <consortium name="The Broad Institute Genomics Platform"/>
            <consortium name="The Broad Institute Genome Sequencing Center for Infectious Disease"/>
            <person name="Wu L."/>
            <person name="Ma J."/>
        </authorList>
    </citation>
    <scope>NUCLEOTIDE SEQUENCE [LARGE SCALE GENOMIC DNA]</scope>
    <source>
        <strain evidence="2">CG52</strain>
    </source>
</reference>
<dbReference type="InterPro" id="IPR031482">
    <property type="entry name" value="CBP_BcsN"/>
</dbReference>
<protein>
    <submittedName>
        <fullName evidence="1">Cellulose biosynthesis protein BcsN</fullName>
    </submittedName>
</protein>
<dbReference type="EMBL" id="JBHUEQ010000039">
    <property type="protein sequence ID" value="MFD1747480.1"/>
    <property type="molecule type" value="Genomic_DNA"/>
</dbReference>
<sequence length="343" mass="35068">MVEARLTLLALLLALAGCGTTGGVRPPSGPELVAAEKALLIPPPGGPAIVGVVQSSHANGVEQTISLATTSRVPGQNYFKVTFNGGRQAGEPTDLAYRSVSETAIRREMAAAVPGVRLNRSSLYLQNAYGPFGYASGLSLAGDACLYGWQQIRSRSTGSGIGRDFGMIQVRLRLCDSRSTENELLSVLYGYTIVGTFQGEIWNPYGSPGPVDPRLGLTGQPIYPTPNVTARNLAFGYSTADLMATSSIRPGPAAPGPATPVPAAAAAQSRMDLDKVTANQATLSAPNTTIGAAVRVPAPPSFGSETAPGGNTTAITVPSPECLGSAAGKSSACNNKGSGIPAP</sequence>
<keyword evidence="2" id="KW-1185">Reference proteome</keyword>